<evidence type="ECO:0008006" key="7">
    <source>
        <dbReference type="Google" id="ProtNLM"/>
    </source>
</evidence>
<evidence type="ECO:0000259" key="2">
    <source>
        <dbReference type="Pfam" id="PF14420"/>
    </source>
</evidence>
<evidence type="ECO:0000256" key="1">
    <source>
        <dbReference type="SAM" id="MobiDB-lite"/>
    </source>
</evidence>
<dbReference type="Proteomes" id="UP000635477">
    <property type="component" value="Unassembled WGS sequence"/>
</dbReference>
<keyword evidence="6" id="KW-1185">Reference proteome</keyword>
<dbReference type="InterPro" id="IPR025676">
    <property type="entry name" value="Clr5_dom"/>
</dbReference>
<reference evidence="5" key="2">
    <citation type="submission" date="2020-05" db="EMBL/GenBank/DDBJ databases">
        <authorList>
            <person name="Kim H.-S."/>
            <person name="Proctor R.H."/>
            <person name="Brown D.W."/>
        </authorList>
    </citation>
    <scope>NUCLEOTIDE SEQUENCE</scope>
    <source>
        <strain evidence="5">NRRL 22465</strain>
    </source>
</reference>
<dbReference type="Pfam" id="PF24962">
    <property type="entry name" value="DUF7767"/>
    <property type="match status" value="1"/>
</dbReference>
<comment type="caution">
    <text evidence="5">The sequence shown here is derived from an EMBL/GenBank/DDBJ whole genome shotgun (WGS) entry which is preliminary data.</text>
</comment>
<dbReference type="Pfam" id="PF24465">
    <property type="entry name" value="Tri-helical"/>
    <property type="match status" value="2"/>
</dbReference>
<name>A0A8H4ULS4_9HYPO</name>
<feature type="region of interest" description="Disordered" evidence="1">
    <location>
        <begin position="162"/>
        <end position="244"/>
    </location>
</feature>
<feature type="domain" description="Tri-helical" evidence="3">
    <location>
        <begin position="257"/>
        <end position="340"/>
    </location>
</feature>
<feature type="compositionally biased region" description="Polar residues" evidence="1">
    <location>
        <begin position="540"/>
        <end position="549"/>
    </location>
</feature>
<feature type="compositionally biased region" description="Low complexity" evidence="1">
    <location>
        <begin position="486"/>
        <end position="495"/>
    </location>
</feature>
<gene>
    <name evidence="5" type="ORF">FZEAL_4747</name>
</gene>
<dbReference type="EMBL" id="JABEYC010000328">
    <property type="protein sequence ID" value="KAF4978950.1"/>
    <property type="molecule type" value="Genomic_DNA"/>
</dbReference>
<dbReference type="Pfam" id="PF14420">
    <property type="entry name" value="Clr5"/>
    <property type="match status" value="1"/>
</dbReference>
<feature type="region of interest" description="Disordered" evidence="1">
    <location>
        <begin position="434"/>
        <end position="558"/>
    </location>
</feature>
<protein>
    <recommendedName>
        <fullName evidence="7">Clr5 domain-containing protein</fullName>
    </recommendedName>
</protein>
<feature type="compositionally biased region" description="Basic and acidic residues" evidence="1">
    <location>
        <begin position="450"/>
        <end position="473"/>
    </location>
</feature>
<reference evidence="5" key="1">
    <citation type="journal article" date="2020" name="BMC Genomics">
        <title>Correction to: Identification and distribution of gene clusters required for synthesis of sphingolipid metabolism inhibitors in diverse species of the filamentous fungus Fusarium.</title>
        <authorList>
            <person name="Kim H.S."/>
            <person name="Lohmar J.M."/>
            <person name="Busman M."/>
            <person name="Brown D.W."/>
            <person name="Naumann T.A."/>
            <person name="Divon H.H."/>
            <person name="Lysoe E."/>
            <person name="Uhlig S."/>
            <person name="Proctor R.H."/>
        </authorList>
    </citation>
    <scope>NUCLEOTIDE SEQUENCE</scope>
    <source>
        <strain evidence="5">NRRL 22465</strain>
    </source>
</reference>
<sequence>MTKPGSFVAAIPDAWTDQQRNSTQAPKPESNLSDQRRSARHGDSASTMGYKWAPHKELCYQLYIKDRLPLEDVMEHMKNVYQFTPSKRAFQVQFSRWDFPLKQRPAHKDERLVKRIHELWQRNTPQREILRILNEEEGFDINARELIRVRARNRWLLRSRHGDRARSWTEEQESESLGGISPAHQGDSAMSIPNQEGEYPRQPTSVSSTGTAHTSHGLGAPAPKPVRISKRQSRRNRQQAAEGELVRFPSEMTLNDCKNALGLTMATYTEMRECFQRICEQESIVKKTLAGPERWDYVKNRLIHERPHLQEALWVSKDKLETKQLALDIISTDVTKRMRNSDTMMSLFDAKNVLGLDPTMVHDVRASLHEMLCEAKLTNKTDVTPEKWEEMKRRWVETSPHIKDVDWDGEDAESRQRVRAVEIVARDVIKRRRDEKSIMKRKGPQAARNRQPEPREEHAHDVRELRPDIEEQHPQTQRAMSDRGASRASSSDGPPQMDDDELDGDLGNSGFEPRSEASQDSHMSFGPSRRPAPPHHPTAIQPQNSNLPSSGGVLPQPHRLLAPSAATDMPLNPQYGSSLYLGTNSQPAFMDQQYVSQQFSAAPSNPMFQGVQAVSTAFAVFLRLHPSSTYATSTSLWIGTMTSQSVQELRQVAIAKLPGAMCVQIEGILKDGKGTELPLQIQEDEELGAYFAHMQGGPPTFAVQLV</sequence>
<feature type="compositionally biased region" description="Basic and acidic residues" evidence="1">
    <location>
        <begin position="34"/>
        <end position="43"/>
    </location>
</feature>
<feature type="domain" description="Clr5" evidence="2">
    <location>
        <begin position="49"/>
        <end position="100"/>
    </location>
</feature>
<evidence type="ECO:0000313" key="6">
    <source>
        <dbReference type="Proteomes" id="UP000635477"/>
    </source>
</evidence>
<dbReference type="PANTHER" id="PTHR38788:SF5">
    <property type="entry name" value="CLR5 DOMAIN-CONTAINING PROTEIN"/>
    <property type="match status" value="1"/>
</dbReference>
<feature type="domain" description="DUF7767" evidence="4">
    <location>
        <begin position="615"/>
        <end position="706"/>
    </location>
</feature>
<feature type="domain" description="Tri-helical" evidence="3">
    <location>
        <begin position="350"/>
        <end position="435"/>
    </location>
</feature>
<accession>A0A8H4ULS4</accession>
<dbReference type="OrthoDB" id="4115389at2759"/>
<dbReference type="AlphaFoldDB" id="A0A8H4ULS4"/>
<proteinExistence type="predicted"/>
<dbReference type="PANTHER" id="PTHR38788">
    <property type="entry name" value="CLR5 DOMAIN-CONTAINING PROTEIN"/>
    <property type="match status" value="1"/>
</dbReference>
<organism evidence="5 6">
    <name type="scientific">Fusarium zealandicum</name>
    <dbReference type="NCBI Taxonomy" id="1053134"/>
    <lineage>
        <taxon>Eukaryota</taxon>
        <taxon>Fungi</taxon>
        <taxon>Dikarya</taxon>
        <taxon>Ascomycota</taxon>
        <taxon>Pezizomycotina</taxon>
        <taxon>Sordariomycetes</taxon>
        <taxon>Hypocreomycetidae</taxon>
        <taxon>Hypocreales</taxon>
        <taxon>Nectriaceae</taxon>
        <taxon>Fusarium</taxon>
        <taxon>Fusarium staphyleae species complex</taxon>
    </lineage>
</organism>
<feature type="compositionally biased region" description="Polar residues" evidence="1">
    <location>
        <begin position="16"/>
        <end position="33"/>
    </location>
</feature>
<evidence type="ECO:0000259" key="3">
    <source>
        <dbReference type="Pfam" id="PF24465"/>
    </source>
</evidence>
<feature type="compositionally biased region" description="Basic residues" evidence="1">
    <location>
        <begin position="227"/>
        <end position="237"/>
    </location>
</feature>
<dbReference type="InterPro" id="IPR056669">
    <property type="entry name" value="DUF7767"/>
</dbReference>
<feature type="region of interest" description="Disordered" evidence="1">
    <location>
        <begin position="1"/>
        <end position="47"/>
    </location>
</feature>
<evidence type="ECO:0000313" key="5">
    <source>
        <dbReference type="EMBL" id="KAF4978950.1"/>
    </source>
</evidence>
<evidence type="ECO:0000259" key="4">
    <source>
        <dbReference type="Pfam" id="PF24962"/>
    </source>
</evidence>
<dbReference type="InterPro" id="IPR057940">
    <property type="entry name" value="Tri-helical_dom"/>
</dbReference>
<feature type="compositionally biased region" description="Polar residues" evidence="1">
    <location>
        <begin position="202"/>
        <end position="214"/>
    </location>
</feature>